<organism evidence="2 3">
    <name type="scientific">Reinekea marina</name>
    <dbReference type="NCBI Taxonomy" id="1310421"/>
    <lineage>
        <taxon>Bacteria</taxon>
        <taxon>Pseudomonadati</taxon>
        <taxon>Pseudomonadota</taxon>
        <taxon>Gammaproteobacteria</taxon>
        <taxon>Oceanospirillales</taxon>
        <taxon>Saccharospirillaceae</taxon>
        <taxon>Reinekea</taxon>
    </lineage>
</organism>
<accession>A0ABV7WW57</accession>
<keyword evidence="1" id="KW-0472">Membrane</keyword>
<dbReference type="RefSeq" id="WP_215999273.1">
    <property type="nucleotide sequence ID" value="NZ_JAUFQI010000001.1"/>
</dbReference>
<sequence>MNSIIIYETSKFWQHRYLIWYLLLTLVLFVSASYFRGQIDSLSSLVGYLGLCFVLAVYFVAAYWSERNIVNKIYFDQTVKELLVINAVFQRFEVSISDIYSIRELDAKDKLNKLGSREWVIEARGNLRFSILPASKGFEELSNLLQNTN</sequence>
<dbReference type="EMBL" id="JBHRYN010000012">
    <property type="protein sequence ID" value="MFC3702100.1"/>
    <property type="molecule type" value="Genomic_DNA"/>
</dbReference>
<proteinExistence type="predicted"/>
<dbReference type="Proteomes" id="UP001595710">
    <property type="component" value="Unassembled WGS sequence"/>
</dbReference>
<keyword evidence="1" id="KW-0812">Transmembrane</keyword>
<evidence type="ECO:0000313" key="2">
    <source>
        <dbReference type="EMBL" id="MFC3702100.1"/>
    </source>
</evidence>
<protein>
    <recommendedName>
        <fullName evidence="4">PH domain-containing protein</fullName>
    </recommendedName>
</protein>
<reference evidence="3" key="1">
    <citation type="journal article" date="2019" name="Int. J. Syst. Evol. Microbiol.">
        <title>The Global Catalogue of Microorganisms (GCM) 10K type strain sequencing project: providing services to taxonomists for standard genome sequencing and annotation.</title>
        <authorList>
            <consortium name="The Broad Institute Genomics Platform"/>
            <consortium name="The Broad Institute Genome Sequencing Center for Infectious Disease"/>
            <person name="Wu L."/>
            <person name="Ma J."/>
        </authorList>
    </citation>
    <scope>NUCLEOTIDE SEQUENCE [LARGE SCALE GENOMIC DNA]</scope>
    <source>
        <strain evidence="3">CECT 8288</strain>
    </source>
</reference>
<feature type="transmembrane region" description="Helical" evidence="1">
    <location>
        <begin position="42"/>
        <end position="64"/>
    </location>
</feature>
<evidence type="ECO:0008006" key="4">
    <source>
        <dbReference type="Google" id="ProtNLM"/>
    </source>
</evidence>
<name>A0ABV7WW57_9GAMM</name>
<evidence type="ECO:0000256" key="1">
    <source>
        <dbReference type="SAM" id="Phobius"/>
    </source>
</evidence>
<feature type="transmembrane region" description="Helical" evidence="1">
    <location>
        <begin position="17"/>
        <end position="35"/>
    </location>
</feature>
<keyword evidence="1" id="KW-1133">Transmembrane helix</keyword>
<comment type="caution">
    <text evidence="2">The sequence shown here is derived from an EMBL/GenBank/DDBJ whole genome shotgun (WGS) entry which is preliminary data.</text>
</comment>
<gene>
    <name evidence="2" type="ORF">ACFOND_10640</name>
</gene>
<keyword evidence="3" id="KW-1185">Reference proteome</keyword>
<evidence type="ECO:0000313" key="3">
    <source>
        <dbReference type="Proteomes" id="UP001595710"/>
    </source>
</evidence>